<dbReference type="EMBL" id="VCAZ01000096">
    <property type="protein sequence ID" value="TSR75250.1"/>
    <property type="molecule type" value="Genomic_DNA"/>
</dbReference>
<dbReference type="GO" id="GO:0000981">
    <property type="term" value="F:DNA-binding transcription factor activity, RNA polymerase II-specific"/>
    <property type="evidence" value="ECO:0007669"/>
    <property type="project" value="TreeGrafter"/>
</dbReference>
<evidence type="ECO:0000313" key="8">
    <source>
        <dbReference type="Proteomes" id="UP000319801"/>
    </source>
</evidence>
<dbReference type="GO" id="GO:0060429">
    <property type="term" value="P:epithelium development"/>
    <property type="evidence" value="ECO:0007669"/>
    <property type="project" value="UniProtKB-ARBA"/>
</dbReference>
<sequence length="338" mass="39447">MFPSYRVKVTGLNPRVRYILLMDLVSVDENRYKYTDNKCGKADPAIPGRLYVHPDSPALGAHWTKQLVSFQKLKLTNNHLDTFGHIILNSMHKYQPRLHIVKADERNDFGSTSTTFCTHSFPETTFIAVTSYQNHKRVRELERLHKHVAALQVRNEKLQVRVEHFRRYCEFLHSVLKMATKFEDVGQLVARFETLMSTREQLLRRQHEMERQRKSDSLALRRYMSEHNSTLLQYNKTLSQLQSELDNHLSHTLAQESSWNHMQAAAVRETHLLSQIKVVTRNLYHMTGGVTGGDEGVDMDDTVEQLEQVRLFLEDRVEIFTYLKSDRSSSSSRQSDQE</sequence>
<dbReference type="InterPro" id="IPR008967">
    <property type="entry name" value="p53-like_TF_DNA-bd_sf"/>
</dbReference>
<reference evidence="7 8" key="1">
    <citation type="journal article" date="2019" name="Genome Biol. Evol.">
        <title>Whole-Genome Sequencing of the Giant Devil Catfish, Bagarius yarrelli.</title>
        <authorList>
            <person name="Jiang W."/>
            <person name="Lv Y."/>
            <person name="Cheng L."/>
            <person name="Yang K."/>
            <person name="Chao B."/>
            <person name="Wang X."/>
            <person name="Li Y."/>
            <person name="Pan X."/>
            <person name="You X."/>
            <person name="Zhang Y."/>
            <person name="Yang J."/>
            <person name="Li J."/>
            <person name="Zhang X."/>
            <person name="Liu S."/>
            <person name="Sun C."/>
            <person name="Yang J."/>
            <person name="Shi Q."/>
        </authorList>
    </citation>
    <scope>NUCLEOTIDE SEQUENCE [LARGE SCALE GENOMIC DNA]</scope>
    <source>
        <strain evidence="7">JWS20170419001</strain>
        <tissue evidence="7">Muscle</tissue>
    </source>
</reference>
<evidence type="ECO:0000313" key="7">
    <source>
        <dbReference type="EMBL" id="TSR75250.1"/>
    </source>
</evidence>
<dbReference type="SUPFAM" id="SSF49417">
    <property type="entry name" value="p53-like transcription factors"/>
    <property type="match status" value="1"/>
</dbReference>
<comment type="caution">
    <text evidence="7">The sequence shown here is derived from an EMBL/GenBank/DDBJ whole genome shotgun (WGS) entry which is preliminary data.</text>
</comment>
<proteinExistence type="predicted"/>
<dbReference type="InterPro" id="IPR046360">
    <property type="entry name" value="T-box_DNA-bd"/>
</dbReference>
<evidence type="ECO:0000256" key="4">
    <source>
        <dbReference type="ARBA" id="ARBA00023242"/>
    </source>
</evidence>
<dbReference type="GO" id="GO:0009653">
    <property type="term" value="P:anatomical structure morphogenesis"/>
    <property type="evidence" value="ECO:0007669"/>
    <property type="project" value="UniProtKB-ARBA"/>
</dbReference>
<keyword evidence="4 5" id="KW-0539">Nucleus</keyword>
<dbReference type="InterPro" id="IPR036960">
    <property type="entry name" value="T-box_sf"/>
</dbReference>
<evidence type="ECO:0000256" key="1">
    <source>
        <dbReference type="ARBA" id="ARBA00023015"/>
    </source>
</evidence>
<comment type="subcellular location">
    <subcellularLocation>
        <location evidence="5">Nucleus</location>
    </subcellularLocation>
</comment>
<dbReference type="OrthoDB" id="7442607at2759"/>
<keyword evidence="1" id="KW-0805">Transcription regulation</keyword>
<dbReference type="SMART" id="SM00425">
    <property type="entry name" value="TBOX"/>
    <property type="match status" value="1"/>
</dbReference>
<organism evidence="7 8">
    <name type="scientific">Bagarius yarrelli</name>
    <name type="common">Goonch</name>
    <name type="synonym">Bagrus yarrelli</name>
    <dbReference type="NCBI Taxonomy" id="175774"/>
    <lineage>
        <taxon>Eukaryota</taxon>
        <taxon>Metazoa</taxon>
        <taxon>Chordata</taxon>
        <taxon>Craniata</taxon>
        <taxon>Vertebrata</taxon>
        <taxon>Euteleostomi</taxon>
        <taxon>Actinopterygii</taxon>
        <taxon>Neopterygii</taxon>
        <taxon>Teleostei</taxon>
        <taxon>Ostariophysi</taxon>
        <taxon>Siluriformes</taxon>
        <taxon>Sisoridae</taxon>
        <taxon>Sisorinae</taxon>
        <taxon>Bagarius</taxon>
    </lineage>
</organism>
<dbReference type="PRINTS" id="PR00937">
    <property type="entry name" value="TBOX"/>
</dbReference>
<evidence type="ECO:0000259" key="6">
    <source>
        <dbReference type="PROSITE" id="PS50252"/>
    </source>
</evidence>
<feature type="domain" description="T-box" evidence="6">
    <location>
        <begin position="1"/>
        <end position="136"/>
    </location>
</feature>
<evidence type="ECO:0000256" key="5">
    <source>
        <dbReference type="PROSITE-ProRule" id="PRU00201"/>
    </source>
</evidence>
<dbReference type="Pfam" id="PF00907">
    <property type="entry name" value="T-box"/>
    <property type="match status" value="1"/>
</dbReference>
<protein>
    <submittedName>
        <fullName evidence="7">T-box transcription factor TBX5</fullName>
    </submittedName>
</protein>
<keyword evidence="8" id="KW-1185">Reference proteome</keyword>
<dbReference type="GO" id="GO:0005634">
    <property type="term" value="C:nucleus"/>
    <property type="evidence" value="ECO:0007669"/>
    <property type="project" value="UniProtKB-SubCell"/>
</dbReference>
<keyword evidence="3" id="KW-0804">Transcription</keyword>
<gene>
    <name evidence="7" type="ORF">Baya_11844</name>
</gene>
<comment type="caution">
    <text evidence="5">Lacks conserved residue(s) required for the propagation of feature annotation.</text>
</comment>
<dbReference type="PANTHER" id="PTHR11267">
    <property type="entry name" value="T-BOX PROTEIN-RELATED"/>
    <property type="match status" value="1"/>
</dbReference>
<dbReference type="PROSITE" id="PS50252">
    <property type="entry name" value="TBOX_3"/>
    <property type="match status" value="1"/>
</dbReference>
<dbReference type="GO" id="GO:0000978">
    <property type="term" value="F:RNA polymerase II cis-regulatory region sequence-specific DNA binding"/>
    <property type="evidence" value="ECO:0007669"/>
    <property type="project" value="InterPro"/>
</dbReference>
<evidence type="ECO:0000256" key="3">
    <source>
        <dbReference type="ARBA" id="ARBA00023163"/>
    </source>
</evidence>
<dbReference type="Proteomes" id="UP000319801">
    <property type="component" value="Unassembled WGS sequence"/>
</dbReference>
<dbReference type="PANTHER" id="PTHR11267:SF196">
    <property type="entry name" value="T-BOX PROTEIN 30_42-RELATED"/>
    <property type="match status" value="1"/>
</dbReference>
<evidence type="ECO:0000256" key="2">
    <source>
        <dbReference type="ARBA" id="ARBA00023125"/>
    </source>
</evidence>
<dbReference type="GO" id="GO:0001708">
    <property type="term" value="P:cell fate specification"/>
    <property type="evidence" value="ECO:0007669"/>
    <property type="project" value="TreeGrafter"/>
</dbReference>
<dbReference type="GO" id="GO:0000785">
    <property type="term" value="C:chromatin"/>
    <property type="evidence" value="ECO:0007669"/>
    <property type="project" value="TreeGrafter"/>
</dbReference>
<dbReference type="InterPro" id="IPR001699">
    <property type="entry name" value="TF_T-box"/>
</dbReference>
<dbReference type="AlphaFoldDB" id="A0A556V1N1"/>
<name>A0A556V1N1_BAGYA</name>
<accession>A0A556V1N1</accession>
<dbReference type="Gene3D" id="2.60.40.820">
    <property type="entry name" value="Transcription factor, T-box"/>
    <property type="match status" value="1"/>
</dbReference>
<dbReference type="GO" id="GO:0045893">
    <property type="term" value="P:positive regulation of DNA-templated transcription"/>
    <property type="evidence" value="ECO:0007669"/>
    <property type="project" value="InterPro"/>
</dbReference>
<keyword evidence="2 5" id="KW-0238">DNA-binding</keyword>